<reference evidence="1 2" key="1">
    <citation type="submission" date="2019-12" db="EMBL/GenBank/DDBJ databases">
        <authorList>
            <person name="Alioto T."/>
            <person name="Alioto T."/>
            <person name="Gomez Garrido J."/>
        </authorList>
    </citation>
    <scope>NUCLEOTIDE SEQUENCE [LARGE SCALE GENOMIC DNA]</scope>
</reference>
<sequence>CPIVWLRAYHVSHSRISTAKHSPPVGTQWSPLPAGTWSHVVLLSRAAHAVRTLPSE</sequence>
<evidence type="ECO:0000313" key="2">
    <source>
        <dbReference type="Proteomes" id="UP000594638"/>
    </source>
</evidence>
<accession>A0A8S0RCM9</accession>
<feature type="non-terminal residue" evidence="1">
    <location>
        <position position="1"/>
    </location>
</feature>
<dbReference type="Gramene" id="OE9A044840T1">
    <property type="protein sequence ID" value="OE9A044840C1"/>
    <property type="gene ID" value="OE9A044840"/>
</dbReference>
<gene>
    <name evidence="1" type="ORF">OLEA9_A044840</name>
</gene>
<name>A0A8S0RCM9_OLEEU</name>
<evidence type="ECO:0000313" key="1">
    <source>
        <dbReference type="EMBL" id="CAA2977062.1"/>
    </source>
</evidence>
<dbReference type="AlphaFoldDB" id="A0A8S0RCM9"/>
<organism evidence="1 2">
    <name type="scientific">Olea europaea subsp. europaea</name>
    <dbReference type="NCBI Taxonomy" id="158383"/>
    <lineage>
        <taxon>Eukaryota</taxon>
        <taxon>Viridiplantae</taxon>
        <taxon>Streptophyta</taxon>
        <taxon>Embryophyta</taxon>
        <taxon>Tracheophyta</taxon>
        <taxon>Spermatophyta</taxon>
        <taxon>Magnoliopsida</taxon>
        <taxon>eudicotyledons</taxon>
        <taxon>Gunneridae</taxon>
        <taxon>Pentapetalae</taxon>
        <taxon>asterids</taxon>
        <taxon>lamiids</taxon>
        <taxon>Lamiales</taxon>
        <taxon>Oleaceae</taxon>
        <taxon>Oleeae</taxon>
        <taxon>Olea</taxon>
    </lineage>
</organism>
<dbReference type="Proteomes" id="UP000594638">
    <property type="component" value="Unassembled WGS sequence"/>
</dbReference>
<dbReference type="EMBL" id="CACTIH010002756">
    <property type="protein sequence ID" value="CAA2977062.1"/>
    <property type="molecule type" value="Genomic_DNA"/>
</dbReference>
<proteinExistence type="predicted"/>
<keyword evidence="2" id="KW-1185">Reference proteome</keyword>
<comment type="caution">
    <text evidence="1">The sequence shown here is derived from an EMBL/GenBank/DDBJ whole genome shotgun (WGS) entry which is preliminary data.</text>
</comment>
<protein>
    <submittedName>
        <fullName evidence="1">Uncharacterized protein</fullName>
    </submittedName>
</protein>